<dbReference type="Proteomes" id="UP001159042">
    <property type="component" value="Unassembled WGS sequence"/>
</dbReference>
<dbReference type="Pfam" id="PF00415">
    <property type="entry name" value="RCC1"/>
    <property type="match status" value="2"/>
</dbReference>
<evidence type="ECO:0000313" key="6">
    <source>
        <dbReference type="EMBL" id="KAJ8924361.1"/>
    </source>
</evidence>
<dbReference type="Gene3D" id="1.25.40.20">
    <property type="entry name" value="Ankyrin repeat-containing domain"/>
    <property type="match status" value="1"/>
</dbReference>
<feature type="region of interest" description="Disordered" evidence="4">
    <location>
        <begin position="960"/>
        <end position="988"/>
    </location>
</feature>
<accession>A0AAV8WD33</accession>
<evidence type="ECO:0000259" key="5">
    <source>
        <dbReference type="PROSITE" id="PS50097"/>
    </source>
</evidence>
<keyword evidence="7" id="KW-1185">Reference proteome</keyword>
<reference evidence="6 7" key="1">
    <citation type="journal article" date="2023" name="Insect Mol. Biol.">
        <title>Genome sequencing provides insights into the evolution of gene families encoding plant cell wall-degrading enzymes in longhorned beetles.</title>
        <authorList>
            <person name="Shin N.R."/>
            <person name="Okamura Y."/>
            <person name="Kirsch R."/>
            <person name="Pauchet Y."/>
        </authorList>
    </citation>
    <scope>NUCLEOTIDE SEQUENCE [LARGE SCALE GENOMIC DNA]</scope>
    <source>
        <strain evidence="6">EAD_L_NR</strain>
    </source>
</reference>
<dbReference type="Gene3D" id="3.30.710.10">
    <property type="entry name" value="Potassium Channel Kv1.1, Chain A"/>
    <property type="match status" value="2"/>
</dbReference>
<feature type="repeat" description="ANK" evidence="2">
    <location>
        <begin position="113"/>
        <end position="145"/>
    </location>
</feature>
<evidence type="ECO:0000256" key="3">
    <source>
        <dbReference type="PROSITE-ProRule" id="PRU00235"/>
    </source>
</evidence>
<evidence type="ECO:0000256" key="2">
    <source>
        <dbReference type="PROSITE-ProRule" id="PRU00023"/>
    </source>
</evidence>
<evidence type="ECO:0000256" key="1">
    <source>
        <dbReference type="ARBA" id="ARBA00022737"/>
    </source>
</evidence>
<feature type="compositionally biased region" description="Polar residues" evidence="4">
    <location>
        <begin position="977"/>
        <end position="988"/>
    </location>
</feature>
<feature type="repeat" description="RCC1" evidence="3">
    <location>
        <begin position="220"/>
        <end position="274"/>
    </location>
</feature>
<feature type="region of interest" description="Disordered" evidence="4">
    <location>
        <begin position="1038"/>
        <end position="1115"/>
    </location>
</feature>
<feature type="compositionally biased region" description="Basic residues" evidence="4">
    <location>
        <begin position="964"/>
        <end position="973"/>
    </location>
</feature>
<comment type="caution">
    <text evidence="6">The sequence shown here is derived from an EMBL/GenBank/DDBJ whole genome shotgun (WGS) entry which is preliminary data.</text>
</comment>
<dbReference type="PANTHER" id="PTHR22872:SF2">
    <property type="entry name" value="INHIBITOR OF BRUTON TYROSINE KINASE"/>
    <property type="match status" value="1"/>
</dbReference>
<dbReference type="InterPro" id="IPR009091">
    <property type="entry name" value="RCC1/BLIP-II"/>
</dbReference>
<dbReference type="AlphaFoldDB" id="A0AAV8WD33"/>
<feature type="repeat" description="RCC1" evidence="3">
    <location>
        <begin position="275"/>
        <end position="326"/>
    </location>
</feature>
<organism evidence="6 7">
    <name type="scientific">Exocentrus adspersus</name>
    <dbReference type="NCBI Taxonomy" id="1586481"/>
    <lineage>
        <taxon>Eukaryota</taxon>
        <taxon>Metazoa</taxon>
        <taxon>Ecdysozoa</taxon>
        <taxon>Arthropoda</taxon>
        <taxon>Hexapoda</taxon>
        <taxon>Insecta</taxon>
        <taxon>Pterygota</taxon>
        <taxon>Neoptera</taxon>
        <taxon>Endopterygota</taxon>
        <taxon>Coleoptera</taxon>
        <taxon>Polyphaga</taxon>
        <taxon>Cucujiformia</taxon>
        <taxon>Chrysomeloidea</taxon>
        <taxon>Cerambycidae</taxon>
        <taxon>Lamiinae</taxon>
        <taxon>Acanthocinini</taxon>
        <taxon>Exocentrus</taxon>
    </lineage>
</organism>
<dbReference type="InterPro" id="IPR000408">
    <property type="entry name" value="Reg_chr_condens"/>
</dbReference>
<dbReference type="InterPro" id="IPR051625">
    <property type="entry name" value="Signaling_Regulatory_Domain"/>
</dbReference>
<feature type="compositionally biased region" description="Polar residues" evidence="4">
    <location>
        <begin position="1067"/>
        <end position="1076"/>
    </location>
</feature>
<dbReference type="Pfam" id="PF12796">
    <property type="entry name" value="Ank_2"/>
    <property type="match status" value="1"/>
</dbReference>
<name>A0AAV8WD33_9CUCU</name>
<dbReference type="InterPro" id="IPR036770">
    <property type="entry name" value="Ankyrin_rpt-contain_sf"/>
</dbReference>
<feature type="compositionally biased region" description="Polar residues" evidence="4">
    <location>
        <begin position="1038"/>
        <end position="1050"/>
    </location>
</feature>
<feature type="compositionally biased region" description="Polar residues" evidence="4">
    <location>
        <begin position="1098"/>
        <end position="1107"/>
    </location>
</feature>
<feature type="compositionally biased region" description="Basic residues" evidence="4">
    <location>
        <begin position="1084"/>
        <end position="1095"/>
    </location>
</feature>
<dbReference type="Gene3D" id="2.130.10.30">
    <property type="entry name" value="Regulator of chromosome condensation 1/beta-lactamase-inhibitor protein II"/>
    <property type="match status" value="1"/>
</dbReference>
<dbReference type="Pfam" id="PF00651">
    <property type="entry name" value="BTB"/>
    <property type="match status" value="2"/>
</dbReference>
<feature type="domain" description="BTB" evidence="5">
    <location>
        <begin position="759"/>
        <end position="826"/>
    </location>
</feature>
<dbReference type="SUPFAM" id="SSF48403">
    <property type="entry name" value="Ankyrin repeat"/>
    <property type="match status" value="1"/>
</dbReference>
<dbReference type="SMART" id="SM00225">
    <property type="entry name" value="BTB"/>
    <property type="match status" value="2"/>
</dbReference>
<dbReference type="SMART" id="SM00248">
    <property type="entry name" value="ANK"/>
    <property type="match status" value="2"/>
</dbReference>
<evidence type="ECO:0000256" key="4">
    <source>
        <dbReference type="SAM" id="MobiDB-lite"/>
    </source>
</evidence>
<dbReference type="InterPro" id="IPR011333">
    <property type="entry name" value="SKP1/BTB/POZ_sf"/>
</dbReference>
<proteinExistence type="predicted"/>
<dbReference type="InterPro" id="IPR000210">
    <property type="entry name" value="BTB/POZ_dom"/>
</dbReference>
<dbReference type="PROSITE" id="PS50012">
    <property type="entry name" value="RCC1_3"/>
    <property type="match status" value="3"/>
</dbReference>
<dbReference type="SUPFAM" id="SSF50985">
    <property type="entry name" value="RCC1/BLIP-II"/>
    <property type="match status" value="1"/>
</dbReference>
<protein>
    <recommendedName>
        <fullName evidence="5">BTB domain-containing protein</fullName>
    </recommendedName>
</protein>
<dbReference type="SUPFAM" id="SSF54695">
    <property type="entry name" value="POZ domain"/>
    <property type="match status" value="2"/>
</dbReference>
<dbReference type="PROSITE" id="PS50297">
    <property type="entry name" value="ANK_REP_REGION"/>
    <property type="match status" value="2"/>
</dbReference>
<evidence type="ECO:0000313" key="7">
    <source>
        <dbReference type="Proteomes" id="UP001159042"/>
    </source>
</evidence>
<gene>
    <name evidence="6" type="ORF">NQ315_007157</name>
</gene>
<keyword evidence="2" id="KW-0040">ANK repeat</keyword>
<feature type="domain" description="BTB" evidence="5">
    <location>
        <begin position="589"/>
        <end position="652"/>
    </location>
</feature>
<dbReference type="PROSITE" id="PS50088">
    <property type="entry name" value="ANK_REPEAT"/>
    <property type="match status" value="2"/>
</dbReference>
<feature type="repeat" description="RCC1" evidence="3">
    <location>
        <begin position="166"/>
        <end position="219"/>
    </location>
</feature>
<dbReference type="PANTHER" id="PTHR22872">
    <property type="entry name" value="BTK-BINDING PROTEIN-RELATED"/>
    <property type="match status" value="1"/>
</dbReference>
<sequence length="1204" mass="136135">MIVRLRKASAYTVSVPTAFDLMSSPLSNDAPDCTIYCKSTQHGDIINAALSKRSISDFDLCAFLNYTCTRCESVRDSVGRTALHVAASCGRIEVVRWLVCNRHADIDAKDKESGYTALHRSVFYGKIHVAVALIKLGASVTDLDFDSLTVLEHAMKDGLQPENSGGELYSWGSNNNNLLGPQQSRESPELLDVFHKEYPHECVKQICIDEFHCVIITNSGKAFSCGHGQGGRLGLGVEHTVVSPRAISFSDALKGDVIIQASVSRDHSIFLCSDGYVYTCGLNANRVLGIQPPPEKLLVPKQVKHFSNEIKGVCTGRYHSVVWGPKSLYTWGLNAGQLGHKINNKVDEQYVVTPKKVKMINLDEVDIRIVAASDGATAVCTERGDIYILHEHLCRKIASRQLNVIQIGITGGKIEIPSSAQQLLSTKSHWELKVVALTNTGNLLLWQQSDPQLCRCIFSINRAIVVKQVAVNINEVLLVTDYGEAFRGHISQRKKRQSNSHIVEKPGKGNEKSAFHKFLEKDDCILVQLRKVGKIHRAVSIQSDPKGKDFCVIQALPYKFFEFPEIVESEIQKHLESLLLEAHESDNVHDVVFNVGHRNFPAHRFIIAKTSHYFETLFSQNHKKVVVLKDVHDAIFEQFLFYVYAGSCDLTRCGELKNESLRNLCQKLEAPPPNNTDTLDISAYEYYKKTKPSQGHDSQFKNPVRLLQDLAKKFECKELHKRLSNLEMHRYTVKFKHGNEFKDAVPCVKFNRTMFPNLYDVTVKCRDNREIKAHKCILAARLEYFNNMFSMRWAGSETSEVSLPFPKSTAEALLEFLYTDSLSYLNTTDIDHIFKILILADQLFVLRLKEQCELLLTHQLTLKNAVQLLSFADIYNAIKLKHCCMKFITMNFTAFLELRSLDELSDDLLRNLSEFYFQDKQEIWCRVITPYSTAPLDEEIASLTSLHNFSLDDEVELKVATKPSQKRKSRVHKSSLSEKNQSVSSDNDTIIQFPEVPEVIMESTKSIVNVSDRIKSITLASEKIKTEDIESQFTKLSSNRNYDSSNSGKSFNEENDFPQLHSPPHYFSSNSHNKPTQKIDTKHKIVRVSQKQRKRLSSESIPNSTLPESPPKNPWKTIPDIPSLASSPDVKSSITAIISDERKQKENLVKITTKLLSFTQIEDRAIDELHKFYNSDNVTDEIITIERVAIGAIASPVWVPRTKF</sequence>
<dbReference type="InterPro" id="IPR002110">
    <property type="entry name" value="Ankyrin_rpt"/>
</dbReference>
<keyword evidence="1" id="KW-0677">Repeat</keyword>
<dbReference type="EMBL" id="JANEYG010000003">
    <property type="protein sequence ID" value="KAJ8924361.1"/>
    <property type="molecule type" value="Genomic_DNA"/>
</dbReference>
<dbReference type="CDD" id="cd18500">
    <property type="entry name" value="BACK_IBtk"/>
    <property type="match status" value="1"/>
</dbReference>
<dbReference type="PROSITE" id="PS50097">
    <property type="entry name" value="BTB"/>
    <property type="match status" value="2"/>
</dbReference>
<feature type="repeat" description="ANK" evidence="2">
    <location>
        <begin position="78"/>
        <end position="111"/>
    </location>
</feature>